<proteinExistence type="predicted"/>
<accession>A0A8T9C703</accession>
<protein>
    <submittedName>
        <fullName evidence="2">Uncharacterized protein</fullName>
    </submittedName>
</protein>
<dbReference type="OrthoDB" id="27483at2759"/>
<comment type="caution">
    <text evidence="2">The sequence shown here is derived from an EMBL/GenBank/DDBJ whole genome shotgun (WGS) entry which is preliminary data.</text>
</comment>
<evidence type="ECO:0000313" key="2">
    <source>
        <dbReference type="EMBL" id="TVY81519.1"/>
    </source>
</evidence>
<organism evidence="2 3">
    <name type="scientific">Lachnellula suecica</name>
    <dbReference type="NCBI Taxonomy" id="602035"/>
    <lineage>
        <taxon>Eukaryota</taxon>
        <taxon>Fungi</taxon>
        <taxon>Dikarya</taxon>
        <taxon>Ascomycota</taxon>
        <taxon>Pezizomycotina</taxon>
        <taxon>Leotiomycetes</taxon>
        <taxon>Helotiales</taxon>
        <taxon>Lachnaceae</taxon>
        <taxon>Lachnellula</taxon>
    </lineage>
</organism>
<feature type="region of interest" description="Disordered" evidence="1">
    <location>
        <begin position="413"/>
        <end position="433"/>
    </location>
</feature>
<evidence type="ECO:0000256" key="1">
    <source>
        <dbReference type="SAM" id="MobiDB-lite"/>
    </source>
</evidence>
<gene>
    <name evidence="2" type="ORF">LSUE1_G002849</name>
</gene>
<feature type="compositionally biased region" description="Acidic residues" evidence="1">
    <location>
        <begin position="414"/>
        <end position="426"/>
    </location>
</feature>
<feature type="region of interest" description="Disordered" evidence="1">
    <location>
        <begin position="1"/>
        <end position="53"/>
    </location>
</feature>
<feature type="region of interest" description="Disordered" evidence="1">
    <location>
        <begin position="110"/>
        <end position="133"/>
    </location>
</feature>
<evidence type="ECO:0000313" key="3">
    <source>
        <dbReference type="Proteomes" id="UP000469558"/>
    </source>
</evidence>
<sequence>MAPSPPPQTNPPKRPIGIIPSPNHDSDSDPESDSDLATPRYLPPNPQELASQRLLDQLKSAVVEGYPSTGNYCCGGNIPISAHPSVSPKDSSKTPIVSPPIVLRFDTTTGGTAKLRFPPDPEDEKGKGKQRDANEELLACCTTEVAAEDDGGARDESRGRSARLDRESFAVDFHPSDFGILDAIKQVLLPGARFGSDGAEAVKGKGKAEEGNESYCKRKEHWGVRAELSQLNLPGGDQVITHPSPSTHKHFHLLAQKSPSTRFPTSLQKPSLSWTAFLRTSTHSILPISSGNLITLTYNLHITEATGGPLQRYPTVDPRLYPLFKVAKSLLENPDFLPEGGPLGIYCTHPYFHTRKLTQTLMPYCLRGIDAITLSVFRALGLKVLVAPVLGDEAWDEWEQAREEQWMRKMYSESSDEAMGEEEEGESNGNGEKTRMGLAWHKMRIVSGEGGEGFAVGGDPTSFINHHYPLHTLPSVTWLNDSSPHWEIAMVNLKHTPSSTPPATDTEIMWQYSHAAILVNIPALPERKERQVSR</sequence>
<keyword evidence="3" id="KW-1185">Reference proteome</keyword>
<feature type="compositionally biased region" description="Pro residues" evidence="1">
    <location>
        <begin position="1"/>
        <end position="14"/>
    </location>
</feature>
<dbReference type="AlphaFoldDB" id="A0A8T9C703"/>
<name>A0A8T9C703_9HELO</name>
<reference evidence="2 3" key="1">
    <citation type="submission" date="2018-05" db="EMBL/GenBank/DDBJ databases">
        <title>Genome sequencing and assembly of the regulated plant pathogen Lachnellula willkommii and related sister species for the development of diagnostic species identification markers.</title>
        <authorList>
            <person name="Giroux E."/>
            <person name="Bilodeau G."/>
        </authorList>
    </citation>
    <scope>NUCLEOTIDE SEQUENCE [LARGE SCALE GENOMIC DNA]</scope>
    <source>
        <strain evidence="2 3">CBS 268.59</strain>
    </source>
</reference>
<dbReference type="EMBL" id="QGMK01000465">
    <property type="protein sequence ID" value="TVY81519.1"/>
    <property type="molecule type" value="Genomic_DNA"/>
</dbReference>
<feature type="compositionally biased region" description="Basic and acidic residues" evidence="1">
    <location>
        <begin position="124"/>
        <end position="133"/>
    </location>
</feature>
<dbReference type="Proteomes" id="UP000469558">
    <property type="component" value="Unassembled WGS sequence"/>
</dbReference>